<dbReference type="OrthoDB" id="5240435at2759"/>
<evidence type="ECO:0000313" key="2">
    <source>
        <dbReference type="EMBL" id="KAJ4396343.1"/>
    </source>
</evidence>
<name>A0A9W8Z212_9PEZI</name>
<comment type="caution">
    <text evidence="2">The sequence shown here is derived from an EMBL/GenBank/DDBJ whole genome shotgun (WGS) entry which is preliminary data.</text>
</comment>
<organism evidence="2 3">
    <name type="scientific">Gnomoniopsis smithogilvyi</name>
    <dbReference type="NCBI Taxonomy" id="1191159"/>
    <lineage>
        <taxon>Eukaryota</taxon>
        <taxon>Fungi</taxon>
        <taxon>Dikarya</taxon>
        <taxon>Ascomycota</taxon>
        <taxon>Pezizomycotina</taxon>
        <taxon>Sordariomycetes</taxon>
        <taxon>Sordariomycetidae</taxon>
        <taxon>Diaporthales</taxon>
        <taxon>Gnomoniaceae</taxon>
        <taxon>Gnomoniopsis</taxon>
    </lineage>
</organism>
<keyword evidence="3" id="KW-1185">Reference proteome</keyword>
<dbReference type="AlphaFoldDB" id="A0A9W8Z212"/>
<dbReference type="Proteomes" id="UP001140453">
    <property type="component" value="Unassembled WGS sequence"/>
</dbReference>
<dbReference type="EMBL" id="JAPEVB010000001">
    <property type="protein sequence ID" value="KAJ4396343.1"/>
    <property type="molecule type" value="Genomic_DNA"/>
</dbReference>
<evidence type="ECO:0000256" key="1">
    <source>
        <dbReference type="SAM" id="MobiDB-lite"/>
    </source>
</evidence>
<proteinExistence type="predicted"/>
<protein>
    <submittedName>
        <fullName evidence="2">Uncharacterized protein</fullName>
    </submittedName>
</protein>
<reference evidence="2" key="1">
    <citation type="submission" date="2022-10" db="EMBL/GenBank/DDBJ databases">
        <title>Tapping the CABI collections for fungal endophytes: first genome assemblies for Collariella, Neodidymelliopsis, Ascochyta clinopodiicola, Didymella pomorum, Didymosphaeria variabile, Neocosmospora piperis and Neocucurbitaria cava.</title>
        <authorList>
            <person name="Hill R."/>
        </authorList>
    </citation>
    <scope>NUCLEOTIDE SEQUENCE</scope>
    <source>
        <strain evidence="2">IMI 355082</strain>
    </source>
</reference>
<gene>
    <name evidence="2" type="ORF">N0V93_000562</name>
</gene>
<accession>A0A9W8Z212</accession>
<feature type="region of interest" description="Disordered" evidence="1">
    <location>
        <begin position="1"/>
        <end position="38"/>
    </location>
</feature>
<evidence type="ECO:0000313" key="3">
    <source>
        <dbReference type="Proteomes" id="UP001140453"/>
    </source>
</evidence>
<sequence>MAHQQNEAARSYGQIVRQHSQHSRANKPTGPSISTVSPTSAFQVDIDKLSKGLGSQNTSTRISLSIKTSGTTIVKPTNKAKAAGGGSPTESVSLHEPSIVRRSRRGEKAISHHPQLGRYRIELTSSERLWCGKFALGISTEQQLGTRLTVEDFDEIFAGEESRAFNKKHGWVDVEGTASNFYDEQLDLVLRVWGRRHGQRLRLGVLRDFEGLFVNNASDDEDTVEHENCTTVWIHNDNAMLLGRPFNHYSGITVLEKV</sequence>
<feature type="region of interest" description="Disordered" evidence="1">
    <location>
        <begin position="77"/>
        <end position="96"/>
    </location>
</feature>
<feature type="compositionally biased region" description="Polar residues" evidence="1">
    <location>
        <begin position="29"/>
        <end position="38"/>
    </location>
</feature>